<dbReference type="Proteomes" id="UP000515708">
    <property type="component" value="Chromosome"/>
</dbReference>
<dbReference type="EMBL" id="CP043732">
    <property type="protein sequence ID" value="QMU96961.1"/>
    <property type="molecule type" value="Genomic_DNA"/>
</dbReference>
<dbReference type="Pfam" id="PF13191">
    <property type="entry name" value="AAA_16"/>
    <property type="match status" value="1"/>
</dbReference>
<evidence type="ECO:0000313" key="3">
    <source>
        <dbReference type="EMBL" id="QMU96961.1"/>
    </source>
</evidence>
<dbReference type="InterPro" id="IPR027417">
    <property type="entry name" value="P-loop_NTPase"/>
</dbReference>
<reference evidence="3 4" key="1">
    <citation type="journal article" date="2020" name="Front. Microbiol.">
        <title>Design of Bacterial Strain-Specific qPCR Assays Using NGS Data and Publicly Available Resources and Its Application to Track Biocontrol Strains.</title>
        <authorList>
            <person name="Hernandez I."/>
            <person name="Sant C."/>
            <person name="Martinez R."/>
            <person name="Fernandez C."/>
        </authorList>
    </citation>
    <scope>NUCLEOTIDE SEQUENCE [LARGE SCALE GENOMIC DNA]</scope>
    <source>
        <strain evidence="3 4">B24</strain>
    </source>
</reference>
<evidence type="ECO:0000256" key="1">
    <source>
        <dbReference type="SAM" id="MobiDB-lite"/>
    </source>
</evidence>
<protein>
    <submittedName>
        <fullName evidence="3">ATP-binding protein</fullName>
    </submittedName>
</protein>
<accession>A0A7D8AAK8</accession>
<name>A0A7D8AAK8_9MICO</name>
<organism evidence="3 4">
    <name type="scientific">Microbacterium esteraromaticum</name>
    <dbReference type="NCBI Taxonomy" id="57043"/>
    <lineage>
        <taxon>Bacteria</taxon>
        <taxon>Bacillati</taxon>
        <taxon>Actinomycetota</taxon>
        <taxon>Actinomycetes</taxon>
        <taxon>Micrococcales</taxon>
        <taxon>Microbacteriaceae</taxon>
        <taxon>Microbacterium</taxon>
    </lineage>
</organism>
<dbReference type="InterPro" id="IPR041664">
    <property type="entry name" value="AAA_16"/>
</dbReference>
<proteinExistence type="predicted"/>
<evidence type="ECO:0000313" key="4">
    <source>
        <dbReference type="Proteomes" id="UP000515708"/>
    </source>
</evidence>
<sequence>MHRKRRSHVRAPLPHLPGQRRRDRAHRAGGGAPQDRRREPVPNRGARRPADPDAAPRGACEAEPPRRAGRGALRDGCPLRSARSVTLAATVPDVGGRWHDESMSLIASTADMVGRDAELELLDAALRRAAAGEAASVLVAGEAGIGKSRLLREFRGRMAESALVLTGWCLDYGSTPAPYAPLPSILRGALAALGADAAESAGPARTALRLLLPELGRARSTARRGRRVCARRSPTCSRRRRHGIRSSSSSKTCTGPTTPLCRPCRSCSAHSQAVASCSCSPAGSTRCAAEGPCAPSSSSQSGPGSSSGSLSSASTPCRCGRCSRLSAVRPTTPPSHD</sequence>
<gene>
    <name evidence="3" type="ORF">FVO59_06785</name>
</gene>
<feature type="compositionally biased region" description="Low complexity" evidence="1">
    <location>
        <begin position="296"/>
        <end position="314"/>
    </location>
</feature>
<feature type="region of interest" description="Disordered" evidence="1">
    <location>
        <begin position="223"/>
        <end position="258"/>
    </location>
</feature>
<dbReference type="AlphaFoldDB" id="A0A7D8AAK8"/>
<dbReference type="SUPFAM" id="SSF52540">
    <property type="entry name" value="P-loop containing nucleoside triphosphate hydrolases"/>
    <property type="match status" value="1"/>
</dbReference>
<evidence type="ECO:0000259" key="2">
    <source>
        <dbReference type="Pfam" id="PF13191"/>
    </source>
</evidence>
<feature type="domain" description="Orc1-like AAA ATPase" evidence="2">
    <location>
        <begin position="113"/>
        <end position="229"/>
    </location>
</feature>
<dbReference type="GO" id="GO:0005524">
    <property type="term" value="F:ATP binding"/>
    <property type="evidence" value="ECO:0007669"/>
    <property type="project" value="UniProtKB-KW"/>
</dbReference>
<feature type="region of interest" description="Disordered" evidence="1">
    <location>
        <begin position="1"/>
        <end position="76"/>
    </location>
</feature>
<feature type="compositionally biased region" description="Basic residues" evidence="1">
    <location>
        <begin position="18"/>
        <end position="27"/>
    </location>
</feature>
<keyword evidence="3" id="KW-0067">ATP-binding</keyword>
<feature type="region of interest" description="Disordered" evidence="1">
    <location>
        <begin position="286"/>
        <end position="320"/>
    </location>
</feature>
<keyword evidence="3" id="KW-0547">Nucleotide-binding</keyword>